<evidence type="ECO:0000259" key="3">
    <source>
        <dbReference type="Pfam" id="PF08386"/>
    </source>
</evidence>
<dbReference type="OMA" id="YWPYLAE"/>
<feature type="domain" description="Peptidase S33 tripeptidyl aminopeptidase-like C-terminal" evidence="3">
    <location>
        <begin position="435"/>
        <end position="529"/>
    </location>
</feature>
<dbReference type="SUPFAM" id="SSF53474">
    <property type="entry name" value="alpha/beta-Hydrolases"/>
    <property type="match status" value="1"/>
</dbReference>
<organism evidence="4 5">
    <name type="scientific">Pseudallescheria apiosperma</name>
    <name type="common">Scedosporium apiospermum</name>
    <dbReference type="NCBI Taxonomy" id="563466"/>
    <lineage>
        <taxon>Eukaryota</taxon>
        <taxon>Fungi</taxon>
        <taxon>Dikarya</taxon>
        <taxon>Ascomycota</taxon>
        <taxon>Pezizomycotina</taxon>
        <taxon>Sordariomycetes</taxon>
        <taxon>Hypocreomycetidae</taxon>
        <taxon>Microascales</taxon>
        <taxon>Microascaceae</taxon>
        <taxon>Scedosporium</taxon>
    </lineage>
</organism>
<evidence type="ECO:0000256" key="1">
    <source>
        <dbReference type="ARBA" id="ARBA00010088"/>
    </source>
</evidence>
<dbReference type="VEuPathDB" id="FungiDB:SAPIO_CDS3779"/>
<reference evidence="4 5" key="1">
    <citation type="journal article" date="2014" name="Genome Announc.">
        <title>Draft genome sequence of the pathogenic fungus Scedosporium apiospermum.</title>
        <authorList>
            <person name="Vandeputte P."/>
            <person name="Ghamrawi S."/>
            <person name="Rechenmann M."/>
            <person name="Iltis A."/>
            <person name="Giraud S."/>
            <person name="Fleury M."/>
            <person name="Thornton C."/>
            <person name="Delhaes L."/>
            <person name="Meyer W."/>
            <person name="Papon N."/>
            <person name="Bouchara J.P."/>
        </authorList>
    </citation>
    <scope>NUCLEOTIDE SEQUENCE [LARGE SCALE GENOMIC DNA]</scope>
    <source>
        <strain evidence="4 5">IHEM 14462</strain>
    </source>
</reference>
<dbReference type="HOGENOM" id="CLU_013364_5_0_1"/>
<keyword evidence="2" id="KW-0378">Hydrolase</keyword>
<dbReference type="GeneID" id="27722851"/>
<dbReference type="EMBL" id="JOWA01000089">
    <property type="protein sequence ID" value="KEZ44045.1"/>
    <property type="molecule type" value="Genomic_DNA"/>
</dbReference>
<dbReference type="Gene3D" id="3.40.50.1820">
    <property type="entry name" value="alpha/beta hydrolase"/>
    <property type="match status" value="1"/>
</dbReference>
<dbReference type="OrthoDB" id="425534at2759"/>
<dbReference type="KEGG" id="sapo:SAPIO_CDS3779"/>
<sequence>MITEAFQGVLVESTMTFVVFNGDDCPSQSAPPISQVLNNQPPNPRHHQFDRRNNQIHWGSCAHLGVNDTDYLFCGKLAVPLDYTDDSAAEMLDIQLMRIPAAETPKRGSVFMNFGGPGGSGILEMAYYGRLFRMHVTLSGGSYDIINVVPRGTGNTLPFSCYATQDERTAAESTALFSTNASDVALGRVWAEAELRAEACRQVQNAAGSLIGTAFTARDIMSAVDVLEEDGKLRYWGMSYGSVLGATLISMWPDRVDRVLLDDVMNSHEYYREDLEQVTDVDSAFSGFCSQCVVAGDRCPIAGNRTAGQLEEDIYAALDKLKYNPIPLTLPSGAGIMVDYPTLKGMIYSDMYFPIRWPRLAQALEVLITGNATGILTQLGSAATGLAGESPLDADAVLGIKCGDKQIRSERIDDVMPGVDTRWALSRLGGDVSDISAIQCSRWKMDAKERYAGDFRVDPAYPVLLISTQHDPVSPLVSAKNMSSSWKGSVVLEQEGYGHTILPQASKCTAERTIAYFERGELPEPGTVCPVDSLPFSDYDGWATVLQELHAL</sequence>
<dbReference type="AlphaFoldDB" id="A0A084G9N3"/>
<dbReference type="PANTHER" id="PTHR43248:SF25">
    <property type="entry name" value="AB HYDROLASE-1 DOMAIN-CONTAINING PROTEIN-RELATED"/>
    <property type="match status" value="1"/>
</dbReference>
<comment type="caution">
    <text evidence="4">The sequence shown here is derived from an EMBL/GenBank/DDBJ whole genome shotgun (WGS) entry which is preliminary data.</text>
</comment>
<comment type="similarity">
    <text evidence="1">Belongs to the peptidase S33 family.</text>
</comment>
<evidence type="ECO:0000313" key="5">
    <source>
        <dbReference type="Proteomes" id="UP000028545"/>
    </source>
</evidence>
<dbReference type="PANTHER" id="PTHR43248">
    <property type="entry name" value="2-SUCCINYL-6-HYDROXY-2,4-CYCLOHEXADIENE-1-CARBOXYLATE SYNTHASE"/>
    <property type="match status" value="1"/>
</dbReference>
<dbReference type="GO" id="GO:0016787">
    <property type="term" value="F:hydrolase activity"/>
    <property type="evidence" value="ECO:0007669"/>
    <property type="project" value="UniProtKB-KW"/>
</dbReference>
<dbReference type="InterPro" id="IPR013595">
    <property type="entry name" value="Pept_S33_TAP-like_C"/>
</dbReference>
<proteinExistence type="inferred from homology"/>
<evidence type="ECO:0000313" key="4">
    <source>
        <dbReference type="EMBL" id="KEZ44045.1"/>
    </source>
</evidence>
<name>A0A084G9N3_PSEDA</name>
<dbReference type="InterPro" id="IPR029058">
    <property type="entry name" value="AB_hydrolase_fold"/>
</dbReference>
<gene>
    <name evidence="4" type="ORF">SAPIO_CDS3779</name>
</gene>
<dbReference type="InterPro" id="IPR051601">
    <property type="entry name" value="Serine_prot/Carboxylest_S33"/>
</dbReference>
<dbReference type="Pfam" id="PF08386">
    <property type="entry name" value="Abhydrolase_4"/>
    <property type="match status" value="1"/>
</dbReference>
<dbReference type="Proteomes" id="UP000028545">
    <property type="component" value="Unassembled WGS sequence"/>
</dbReference>
<evidence type="ECO:0000256" key="2">
    <source>
        <dbReference type="ARBA" id="ARBA00022801"/>
    </source>
</evidence>
<accession>A0A084G9N3</accession>
<dbReference type="RefSeq" id="XP_016643844.1">
    <property type="nucleotide sequence ID" value="XM_016786501.1"/>
</dbReference>
<keyword evidence="5" id="KW-1185">Reference proteome</keyword>
<protein>
    <recommendedName>
        <fullName evidence="3">Peptidase S33 tripeptidyl aminopeptidase-like C-terminal domain-containing protein</fullName>
    </recommendedName>
</protein>